<dbReference type="GO" id="GO:0034417">
    <property type="term" value="F:bisphosphoglycerate 3-phosphatase activity"/>
    <property type="evidence" value="ECO:0007669"/>
    <property type="project" value="UniProtKB-EC"/>
</dbReference>
<evidence type="ECO:0000256" key="6">
    <source>
        <dbReference type="ARBA" id="ARBA00022729"/>
    </source>
</evidence>
<comment type="catalytic activity">
    <reaction evidence="12">
        <text>1D-myo-inositol hexakisphosphate + H2O = 1D-myo-inositol 1,2,4,5,6-pentakisphosphate + phosphate</text>
        <dbReference type="Rhea" id="RHEA:16989"/>
        <dbReference type="ChEBI" id="CHEBI:15377"/>
        <dbReference type="ChEBI" id="CHEBI:43474"/>
        <dbReference type="ChEBI" id="CHEBI:57798"/>
        <dbReference type="ChEBI" id="CHEBI:58130"/>
        <dbReference type="EC" id="3.1.3.62"/>
    </reaction>
    <physiologicalReaction direction="left-to-right" evidence="12">
        <dbReference type="Rhea" id="RHEA:16990"/>
    </physiologicalReaction>
</comment>
<dbReference type="GO" id="GO:0052745">
    <property type="term" value="F:inositol phosphate phosphatase activity"/>
    <property type="evidence" value="ECO:0007669"/>
    <property type="project" value="TreeGrafter"/>
</dbReference>
<evidence type="ECO:0000256" key="1">
    <source>
        <dbReference type="ARBA" id="ARBA00004370"/>
    </source>
</evidence>
<keyword evidence="7" id="KW-0378">Hydrolase</keyword>
<dbReference type="STRING" id="44941.A0A397UN52"/>
<dbReference type="OrthoDB" id="6509975at2759"/>
<evidence type="ECO:0000256" key="7">
    <source>
        <dbReference type="ARBA" id="ARBA00022801"/>
    </source>
</evidence>
<protein>
    <recommendedName>
        <fullName evidence="5">Multiple inositol polyphosphate phosphatase 1</fullName>
        <ecNumber evidence="4">3.1.3.62</ecNumber>
        <ecNumber evidence="3">3.1.3.80</ecNumber>
    </recommendedName>
    <alternativeName>
        <fullName evidence="9">2,3-bisphosphoglycerate 3-phosphatase</fullName>
    </alternativeName>
</protein>
<gene>
    <name evidence="14" type="ORF">C2G38_2042485</name>
</gene>
<keyword evidence="6" id="KW-0732">Signal</keyword>
<dbReference type="EC" id="3.1.3.80" evidence="3"/>
<organism evidence="14 15">
    <name type="scientific">Gigaspora rosea</name>
    <dbReference type="NCBI Taxonomy" id="44941"/>
    <lineage>
        <taxon>Eukaryota</taxon>
        <taxon>Fungi</taxon>
        <taxon>Fungi incertae sedis</taxon>
        <taxon>Mucoromycota</taxon>
        <taxon>Glomeromycotina</taxon>
        <taxon>Glomeromycetes</taxon>
        <taxon>Diversisporales</taxon>
        <taxon>Gigasporaceae</taxon>
        <taxon>Gigaspora</taxon>
    </lineage>
</organism>
<evidence type="ECO:0000256" key="3">
    <source>
        <dbReference type="ARBA" id="ARBA00012976"/>
    </source>
</evidence>
<evidence type="ECO:0000256" key="2">
    <source>
        <dbReference type="ARBA" id="ARBA00008422"/>
    </source>
</evidence>
<evidence type="ECO:0000313" key="15">
    <source>
        <dbReference type="Proteomes" id="UP000266673"/>
    </source>
</evidence>
<reference evidence="14 15" key="1">
    <citation type="submission" date="2018-06" db="EMBL/GenBank/DDBJ databases">
        <title>Comparative genomics reveals the genomic features of Rhizophagus irregularis, R. cerebriforme, R. diaphanum and Gigaspora rosea, and their symbiotic lifestyle signature.</title>
        <authorList>
            <person name="Morin E."/>
            <person name="San Clemente H."/>
            <person name="Chen E.C.H."/>
            <person name="De La Providencia I."/>
            <person name="Hainaut M."/>
            <person name="Kuo A."/>
            <person name="Kohler A."/>
            <person name="Murat C."/>
            <person name="Tang N."/>
            <person name="Roy S."/>
            <person name="Loubradou J."/>
            <person name="Henrissat B."/>
            <person name="Grigoriev I.V."/>
            <person name="Corradi N."/>
            <person name="Roux C."/>
            <person name="Martin F.M."/>
        </authorList>
    </citation>
    <scope>NUCLEOTIDE SEQUENCE [LARGE SCALE GENOMIC DNA]</scope>
    <source>
        <strain evidence="14 15">DAOM 194757</strain>
    </source>
</reference>
<dbReference type="EC" id="3.1.3.62" evidence="4"/>
<dbReference type="InterPro" id="IPR029033">
    <property type="entry name" value="His_PPase_superfam"/>
</dbReference>
<dbReference type="InterPro" id="IPR033379">
    <property type="entry name" value="Acid_Pase_AS"/>
</dbReference>
<comment type="catalytic activity">
    <reaction evidence="11">
        <text>1D-myo-inositol 1,2,4,5,6-pentakisphosphate + H2O = 1D-myo-inositol 1,2,5,6-tetrakisphosphate + phosphate</text>
        <dbReference type="Rhea" id="RHEA:77115"/>
        <dbReference type="ChEBI" id="CHEBI:15377"/>
        <dbReference type="ChEBI" id="CHEBI:43474"/>
        <dbReference type="ChEBI" id="CHEBI:57798"/>
        <dbReference type="ChEBI" id="CHEBI:195535"/>
        <dbReference type="EC" id="3.1.3.62"/>
    </reaction>
    <physiologicalReaction direction="left-to-right" evidence="11">
        <dbReference type="Rhea" id="RHEA:77116"/>
    </physiologicalReaction>
</comment>
<dbReference type="InterPro" id="IPR000560">
    <property type="entry name" value="His_Pase_clade-2"/>
</dbReference>
<evidence type="ECO:0000256" key="9">
    <source>
        <dbReference type="ARBA" id="ARBA00031642"/>
    </source>
</evidence>
<sequence>MSSVDQTEYVRTVLFYLFLSYNPTLCSENEEPFLYKRSPDYLNKRFFEWKPAKSAFTLDVETINYSDNYTLKQLYLLSRHGSRKPAIQQVQSLDKLDKAFENAPVAKEWGKNPFTVENNFRLGKRGKIEPYYNGLQSLKRYEKFWKNVKYDADVVKFQTADRFWISQSAISYSEGLLDGTGTVGMCKNEPVYIWSFRWNHDYFLEMFTNCLRWNETVLNNFTEYIEQTYTYGNKTLAPIAEKLTKKYNINPPLDPQLVPYIYTYCDFLVLHYNRADTWCALLSDDELILARYYWATRNYYQYSYGHILLMKKMGCAYLTQFVNSVNDYLNGNSRMVADLKFAHGFTESLVLTTLGVYKNKYPSTADLTLEQIKSLKYTEPKVTYWSSTMYFEIYTSPSNDALIRLVVNFEPYVIPGCDGEYCEWSKFKSILGDKINCDFEKMCAYP</sequence>
<dbReference type="AlphaFoldDB" id="A0A397UN52"/>
<evidence type="ECO:0000313" key="14">
    <source>
        <dbReference type="EMBL" id="RIB11662.1"/>
    </source>
</evidence>
<dbReference type="GO" id="GO:0016020">
    <property type="term" value="C:membrane"/>
    <property type="evidence" value="ECO:0007669"/>
    <property type="project" value="UniProtKB-SubCell"/>
</dbReference>
<proteinExistence type="inferred from homology"/>
<comment type="caution">
    <text evidence="14">The sequence shown here is derived from an EMBL/GenBank/DDBJ whole genome shotgun (WGS) entry which is preliminary data.</text>
</comment>
<keyword evidence="8" id="KW-0472">Membrane</keyword>
<dbReference type="Gene3D" id="3.40.50.1240">
    <property type="entry name" value="Phosphoglycerate mutase-like"/>
    <property type="match status" value="1"/>
</dbReference>
<dbReference type="GO" id="GO:0003993">
    <property type="term" value="F:acid phosphatase activity"/>
    <property type="evidence" value="ECO:0007669"/>
    <property type="project" value="TreeGrafter"/>
</dbReference>
<dbReference type="Proteomes" id="UP000266673">
    <property type="component" value="Unassembled WGS sequence"/>
</dbReference>
<dbReference type="CDD" id="cd07061">
    <property type="entry name" value="HP_HAP_like"/>
    <property type="match status" value="1"/>
</dbReference>
<keyword evidence="15" id="KW-1185">Reference proteome</keyword>
<evidence type="ECO:0000256" key="11">
    <source>
        <dbReference type="ARBA" id="ARBA00043671"/>
    </source>
</evidence>
<evidence type="ECO:0000256" key="8">
    <source>
        <dbReference type="ARBA" id="ARBA00023136"/>
    </source>
</evidence>
<dbReference type="SUPFAM" id="SSF53254">
    <property type="entry name" value="Phosphoglycerate mutase-like"/>
    <property type="match status" value="1"/>
</dbReference>
<comment type="similarity">
    <text evidence="2">Belongs to the histidine acid phosphatase family. MINPP1 subfamily.</text>
</comment>
<evidence type="ECO:0000256" key="13">
    <source>
        <dbReference type="ARBA" id="ARBA00043832"/>
    </source>
</evidence>
<dbReference type="EMBL" id="QKWP01001109">
    <property type="protein sequence ID" value="RIB11662.1"/>
    <property type="molecule type" value="Genomic_DNA"/>
</dbReference>
<comment type="catalytic activity">
    <reaction evidence="10">
        <text>1D-myo-inositol 1,2,5,6-tetrakisphosphate + H2O = 1D-myo-inositol 1,2,6-trisphosphate + phosphate</text>
        <dbReference type="Rhea" id="RHEA:77119"/>
        <dbReference type="ChEBI" id="CHEBI:15377"/>
        <dbReference type="ChEBI" id="CHEBI:43474"/>
        <dbReference type="ChEBI" id="CHEBI:195535"/>
        <dbReference type="ChEBI" id="CHEBI:195537"/>
        <dbReference type="EC" id="3.1.3.62"/>
    </reaction>
    <physiologicalReaction direction="left-to-right" evidence="10">
        <dbReference type="Rhea" id="RHEA:77120"/>
    </physiologicalReaction>
</comment>
<comment type="subcellular location">
    <subcellularLocation>
        <location evidence="1">Membrane</location>
    </subcellularLocation>
</comment>
<evidence type="ECO:0000256" key="4">
    <source>
        <dbReference type="ARBA" id="ARBA00013040"/>
    </source>
</evidence>
<evidence type="ECO:0000256" key="12">
    <source>
        <dbReference type="ARBA" id="ARBA00043691"/>
    </source>
</evidence>
<dbReference type="PANTHER" id="PTHR20963">
    <property type="entry name" value="MULTIPLE INOSITOL POLYPHOSPHATE PHOSPHATASE-RELATED"/>
    <property type="match status" value="1"/>
</dbReference>
<comment type="catalytic activity">
    <reaction evidence="13">
        <text>(2R)-2,3-bisphosphoglycerate + H2O = (2R)-2-phosphoglycerate + phosphate</text>
        <dbReference type="Rhea" id="RHEA:27381"/>
        <dbReference type="ChEBI" id="CHEBI:15377"/>
        <dbReference type="ChEBI" id="CHEBI:43474"/>
        <dbReference type="ChEBI" id="CHEBI:58248"/>
        <dbReference type="ChEBI" id="CHEBI:58289"/>
        <dbReference type="EC" id="3.1.3.80"/>
    </reaction>
    <physiologicalReaction direction="left-to-right" evidence="13">
        <dbReference type="Rhea" id="RHEA:27382"/>
    </physiologicalReaction>
</comment>
<evidence type="ECO:0000256" key="10">
    <source>
        <dbReference type="ARBA" id="ARBA00043668"/>
    </source>
</evidence>
<dbReference type="Pfam" id="PF00328">
    <property type="entry name" value="His_Phos_2"/>
    <property type="match status" value="1"/>
</dbReference>
<accession>A0A397UN52</accession>
<name>A0A397UN52_9GLOM</name>
<dbReference type="PANTHER" id="PTHR20963:SF8">
    <property type="entry name" value="MULTIPLE INOSITOL POLYPHOSPHATE PHOSPHATASE 1"/>
    <property type="match status" value="1"/>
</dbReference>
<dbReference type="PROSITE" id="PS00616">
    <property type="entry name" value="HIS_ACID_PHOSPHAT_1"/>
    <property type="match status" value="1"/>
</dbReference>
<evidence type="ECO:0000256" key="5">
    <source>
        <dbReference type="ARBA" id="ARBA00018097"/>
    </source>
</evidence>